<evidence type="ECO:0000256" key="2">
    <source>
        <dbReference type="SAM" id="Phobius"/>
    </source>
</evidence>
<keyword evidence="4" id="KW-1185">Reference proteome</keyword>
<evidence type="ECO:0000313" key="3">
    <source>
        <dbReference type="EMBL" id="KAF2750890.1"/>
    </source>
</evidence>
<keyword evidence="2" id="KW-1133">Transmembrane helix</keyword>
<feature type="compositionally biased region" description="Polar residues" evidence="1">
    <location>
        <begin position="150"/>
        <end position="161"/>
    </location>
</feature>
<reference evidence="3" key="1">
    <citation type="journal article" date="2020" name="Stud. Mycol.">
        <title>101 Dothideomycetes genomes: a test case for predicting lifestyles and emergence of pathogens.</title>
        <authorList>
            <person name="Haridas S."/>
            <person name="Albert R."/>
            <person name="Binder M."/>
            <person name="Bloem J."/>
            <person name="Labutti K."/>
            <person name="Salamov A."/>
            <person name="Andreopoulos B."/>
            <person name="Baker S."/>
            <person name="Barry K."/>
            <person name="Bills G."/>
            <person name="Bluhm B."/>
            <person name="Cannon C."/>
            <person name="Castanera R."/>
            <person name="Culley D."/>
            <person name="Daum C."/>
            <person name="Ezra D."/>
            <person name="Gonzalez J."/>
            <person name="Henrissat B."/>
            <person name="Kuo A."/>
            <person name="Liang C."/>
            <person name="Lipzen A."/>
            <person name="Lutzoni F."/>
            <person name="Magnuson J."/>
            <person name="Mondo S."/>
            <person name="Nolan M."/>
            <person name="Ohm R."/>
            <person name="Pangilinan J."/>
            <person name="Park H.-J."/>
            <person name="Ramirez L."/>
            <person name="Alfaro M."/>
            <person name="Sun H."/>
            <person name="Tritt A."/>
            <person name="Yoshinaga Y."/>
            <person name="Zwiers L.-H."/>
            <person name="Turgeon B."/>
            <person name="Goodwin S."/>
            <person name="Spatafora J."/>
            <person name="Crous P."/>
            <person name="Grigoriev I."/>
        </authorList>
    </citation>
    <scope>NUCLEOTIDE SEQUENCE</scope>
    <source>
        <strain evidence="3">CBS 119925</strain>
    </source>
</reference>
<keyword evidence="2" id="KW-0812">Transmembrane</keyword>
<accession>A0A6A6VMV3</accession>
<feature type="compositionally biased region" description="Basic and acidic residues" evidence="1">
    <location>
        <begin position="7"/>
        <end position="34"/>
    </location>
</feature>
<evidence type="ECO:0000256" key="1">
    <source>
        <dbReference type="SAM" id="MobiDB-lite"/>
    </source>
</evidence>
<feature type="transmembrane region" description="Helical" evidence="2">
    <location>
        <begin position="58"/>
        <end position="77"/>
    </location>
</feature>
<name>A0A6A6VMV3_9PLEO</name>
<feature type="region of interest" description="Disordered" evidence="1">
    <location>
        <begin position="126"/>
        <end position="175"/>
    </location>
</feature>
<dbReference type="Proteomes" id="UP000799440">
    <property type="component" value="Unassembled WGS sequence"/>
</dbReference>
<dbReference type="AlphaFoldDB" id="A0A6A6VMV3"/>
<dbReference type="EMBL" id="MU006563">
    <property type="protein sequence ID" value="KAF2750890.1"/>
    <property type="molecule type" value="Genomic_DNA"/>
</dbReference>
<keyword evidence="2" id="KW-0472">Membrane</keyword>
<sequence length="175" mass="19663">MSYVPLDKSDDQNPGHHREREITEHESEADPEHQIRREIAERARCEHNPIDNTGRTRQLLSCFIVALVAIFLSGWSLSNAVKQRWFVGELYKRVFEARVSIEQSVLQDQLRSSSYQYGTGDMAASDDLGYSADDEGEGRRGIARRKTRHSSGTDSLTSQAHVPSVADESGITEIS</sequence>
<gene>
    <name evidence="3" type="ORF">M011DRAFT_474378</name>
</gene>
<protein>
    <submittedName>
        <fullName evidence="3">Uncharacterized protein</fullName>
    </submittedName>
</protein>
<feature type="region of interest" description="Disordered" evidence="1">
    <location>
        <begin position="1"/>
        <end position="34"/>
    </location>
</feature>
<proteinExistence type="predicted"/>
<evidence type="ECO:0000313" key="4">
    <source>
        <dbReference type="Proteomes" id="UP000799440"/>
    </source>
</evidence>
<organism evidence="3 4">
    <name type="scientific">Sporormia fimetaria CBS 119925</name>
    <dbReference type="NCBI Taxonomy" id="1340428"/>
    <lineage>
        <taxon>Eukaryota</taxon>
        <taxon>Fungi</taxon>
        <taxon>Dikarya</taxon>
        <taxon>Ascomycota</taxon>
        <taxon>Pezizomycotina</taxon>
        <taxon>Dothideomycetes</taxon>
        <taxon>Pleosporomycetidae</taxon>
        <taxon>Pleosporales</taxon>
        <taxon>Sporormiaceae</taxon>
        <taxon>Sporormia</taxon>
    </lineage>
</organism>